<dbReference type="Proteomes" id="UP000230002">
    <property type="component" value="Unassembled WGS sequence"/>
</dbReference>
<accession>A0A2G8S8S3</accession>
<evidence type="ECO:0000313" key="3">
    <source>
        <dbReference type="Proteomes" id="UP000230002"/>
    </source>
</evidence>
<dbReference type="EMBL" id="AYKW01000016">
    <property type="protein sequence ID" value="PIL30179.1"/>
    <property type="molecule type" value="Genomic_DNA"/>
</dbReference>
<dbReference type="AlphaFoldDB" id="A0A2G8S8S3"/>
<feature type="region of interest" description="Disordered" evidence="1">
    <location>
        <begin position="289"/>
        <end position="333"/>
    </location>
</feature>
<gene>
    <name evidence="2" type="ORF">GSI_07757</name>
</gene>
<evidence type="ECO:0000256" key="1">
    <source>
        <dbReference type="SAM" id="MobiDB-lite"/>
    </source>
</evidence>
<proteinExistence type="predicted"/>
<dbReference type="OrthoDB" id="2752736at2759"/>
<sequence>MSIRPERLSLFSNGGAKLRSLYLDDLQILPENKFPALTYLKVEFTTRWGASQYLEVDDVVRFLAGSPKLEDVYIHRAHFPRHILSSQSCGSSTPISLPRLMHLSFLYQPNNTCTSDDVANSFDLLLQQVSIPATCHMYLAAPAHTTDKNPDLHSSAADILDSVCRRVPGKDAVSHMFLHLPAPELRACSPMQLVFPQGSLRLLIPCAPGGMTSTFLSLKLFCAFPRLFAPTRELRIHYTNLAVMAALGSQCSAAFPNLTALSVIQDMDNWWPTTPKPALSAGLALLVQPPPSSSRSTGISMSESEPDSSSSSNLKSGDDAEPQLDPENGSRSLAHQLPFPALDTLWTTVESRDDIASLERTLAARAALGAPIRRLVVTPRARARSFPAAQLEWEPGLELDSDSDAVARLRALAVYVADGADVTVMEAEAARELGEVDWLARLPERYELAACVHRGEDWPTVWDRQKYV</sequence>
<evidence type="ECO:0008006" key="4">
    <source>
        <dbReference type="Google" id="ProtNLM"/>
    </source>
</evidence>
<reference evidence="2 3" key="1">
    <citation type="journal article" date="2015" name="Sci. Rep.">
        <title>Chromosome-level genome map provides insights into diverse defense mechanisms in the medicinal fungus Ganoderma sinense.</title>
        <authorList>
            <person name="Zhu Y."/>
            <person name="Xu J."/>
            <person name="Sun C."/>
            <person name="Zhou S."/>
            <person name="Xu H."/>
            <person name="Nelson D.R."/>
            <person name="Qian J."/>
            <person name="Song J."/>
            <person name="Luo H."/>
            <person name="Xiang L."/>
            <person name="Li Y."/>
            <person name="Xu Z."/>
            <person name="Ji A."/>
            <person name="Wang L."/>
            <person name="Lu S."/>
            <person name="Hayward A."/>
            <person name="Sun W."/>
            <person name="Li X."/>
            <person name="Schwartz D.C."/>
            <person name="Wang Y."/>
            <person name="Chen S."/>
        </authorList>
    </citation>
    <scope>NUCLEOTIDE SEQUENCE [LARGE SCALE GENOMIC DNA]</scope>
    <source>
        <strain evidence="2 3">ZZ0214-1</strain>
    </source>
</reference>
<protein>
    <recommendedName>
        <fullName evidence="4">F-box domain-containing protein</fullName>
    </recommendedName>
</protein>
<evidence type="ECO:0000313" key="2">
    <source>
        <dbReference type="EMBL" id="PIL30179.1"/>
    </source>
</evidence>
<organism evidence="2 3">
    <name type="scientific">Ganoderma sinense ZZ0214-1</name>
    <dbReference type="NCBI Taxonomy" id="1077348"/>
    <lineage>
        <taxon>Eukaryota</taxon>
        <taxon>Fungi</taxon>
        <taxon>Dikarya</taxon>
        <taxon>Basidiomycota</taxon>
        <taxon>Agaricomycotina</taxon>
        <taxon>Agaricomycetes</taxon>
        <taxon>Polyporales</taxon>
        <taxon>Polyporaceae</taxon>
        <taxon>Ganoderma</taxon>
    </lineage>
</organism>
<comment type="caution">
    <text evidence="2">The sequence shown here is derived from an EMBL/GenBank/DDBJ whole genome shotgun (WGS) entry which is preliminary data.</text>
</comment>
<feature type="compositionally biased region" description="Low complexity" evidence="1">
    <location>
        <begin position="300"/>
        <end position="315"/>
    </location>
</feature>
<name>A0A2G8S8S3_9APHY</name>
<keyword evidence="3" id="KW-1185">Reference proteome</keyword>